<feature type="domain" description="ChsH2 rubredoxin-like zinc ribbon" evidence="2">
    <location>
        <begin position="21"/>
        <end position="56"/>
    </location>
</feature>
<dbReference type="RefSeq" id="WP_312885162.1">
    <property type="nucleotide sequence ID" value="NZ_JACHJT010000001.1"/>
</dbReference>
<feature type="domain" description="ChsH2 C-terminal OB-fold" evidence="1">
    <location>
        <begin position="58"/>
        <end position="122"/>
    </location>
</feature>
<dbReference type="AlphaFoldDB" id="A0A7W7REN6"/>
<evidence type="ECO:0008006" key="5">
    <source>
        <dbReference type="Google" id="ProtNLM"/>
    </source>
</evidence>
<dbReference type="Gene3D" id="6.10.30.10">
    <property type="match status" value="1"/>
</dbReference>
<dbReference type="InterPro" id="IPR022002">
    <property type="entry name" value="ChsH2_Znr"/>
</dbReference>
<sequence>MTEATAERMVPRETPETREFWAGARRGELVLQRCGPCQRPYFFPRPTCPNCGSSDVRWEPMSGRAQLCSYIISHRPAPGYTPPYVIALVTLDEGPRMLSNLVDVDPSPEALALDMPLQVRFEWRGDTALPVFAPVEEVR</sequence>
<evidence type="ECO:0000313" key="3">
    <source>
        <dbReference type="EMBL" id="MBB4930440.1"/>
    </source>
</evidence>
<dbReference type="PANTHER" id="PTHR34075">
    <property type="entry name" value="BLR3430 PROTEIN"/>
    <property type="match status" value="1"/>
</dbReference>
<proteinExistence type="predicted"/>
<evidence type="ECO:0000259" key="2">
    <source>
        <dbReference type="Pfam" id="PF12172"/>
    </source>
</evidence>
<dbReference type="Pfam" id="PF01796">
    <property type="entry name" value="OB_ChsH2_C"/>
    <property type="match status" value="1"/>
</dbReference>
<dbReference type="Pfam" id="PF12172">
    <property type="entry name" value="zf-ChsH2"/>
    <property type="match status" value="1"/>
</dbReference>
<dbReference type="InterPro" id="IPR012340">
    <property type="entry name" value="NA-bd_OB-fold"/>
</dbReference>
<evidence type="ECO:0000259" key="1">
    <source>
        <dbReference type="Pfam" id="PF01796"/>
    </source>
</evidence>
<reference evidence="3 4" key="1">
    <citation type="submission" date="2020-08" db="EMBL/GenBank/DDBJ databases">
        <title>Sequencing the genomes of 1000 actinobacteria strains.</title>
        <authorList>
            <person name="Klenk H.-P."/>
        </authorList>
    </citation>
    <scope>NUCLEOTIDE SEQUENCE [LARGE SCALE GENOMIC DNA]</scope>
    <source>
        <strain evidence="3 4">DSM 102030</strain>
    </source>
</reference>
<dbReference type="PANTHER" id="PTHR34075:SF5">
    <property type="entry name" value="BLR3430 PROTEIN"/>
    <property type="match status" value="1"/>
</dbReference>
<dbReference type="SUPFAM" id="SSF50249">
    <property type="entry name" value="Nucleic acid-binding proteins"/>
    <property type="match status" value="1"/>
</dbReference>
<evidence type="ECO:0000313" key="4">
    <source>
        <dbReference type="Proteomes" id="UP000523007"/>
    </source>
</evidence>
<name>A0A7W7REN6_9ACTN</name>
<comment type="caution">
    <text evidence="3">The sequence shown here is derived from an EMBL/GenBank/DDBJ whole genome shotgun (WGS) entry which is preliminary data.</text>
</comment>
<dbReference type="EMBL" id="JACHJT010000001">
    <property type="protein sequence ID" value="MBB4930440.1"/>
    <property type="molecule type" value="Genomic_DNA"/>
</dbReference>
<organism evidence="3 4">
    <name type="scientific">Lipingzhangella halophila</name>
    <dbReference type="NCBI Taxonomy" id="1783352"/>
    <lineage>
        <taxon>Bacteria</taxon>
        <taxon>Bacillati</taxon>
        <taxon>Actinomycetota</taxon>
        <taxon>Actinomycetes</taxon>
        <taxon>Streptosporangiales</taxon>
        <taxon>Nocardiopsidaceae</taxon>
        <taxon>Lipingzhangella</taxon>
    </lineage>
</organism>
<gene>
    <name evidence="3" type="ORF">F4561_001260</name>
</gene>
<accession>A0A7W7REN6</accession>
<protein>
    <recommendedName>
        <fullName evidence="5">DNA-binding protein</fullName>
    </recommendedName>
</protein>
<dbReference type="InterPro" id="IPR002878">
    <property type="entry name" value="ChsH2_C"/>
</dbReference>
<keyword evidence="4" id="KW-1185">Reference proteome</keyword>
<dbReference type="Proteomes" id="UP000523007">
    <property type="component" value="Unassembled WGS sequence"/>
</dbReference>
<dbReference type="InterPro" id="IPR052513">
    <property type="entry name" value="Thioester_dehydratase-like"/>
</dbReference>